<sequence length="60" mass="6742">VEVLKRAAELQEQDPEGAALVSLVRDTFVHKVPSPTGELEYLCMCFEKLESNLRKIGKQP</sequence>
<proteinExistence type="predicted"/>
<dbReference type="OrthoDB" id="425145at2759"/>
<dbReference type="AlphaFoldDB" id="A0A812QKE4"/>
<gene>
    <name evidence="1" type="primary">ANKRD17</name>
    <name evidence="1" type="ORF">SNEC2469_LOCUS10644</name>
</gene>
<accession>A0A812QKE4</accession>
<organism evidence="1 2">
    <name type="scientific">Symbiodinium necroappetens</name>
    <dbReference type="NCBI Taxonomy" id="1628268"/>
    <lineage>
        <taxon>Eukaryota</taxon>
        <taxon>Sar</taxon>
        <taxon>Alveolata</taxon>
        <taxon>Dinophyceae</taxon>
        <taxon>Suessiales</taxon>
        <taxon>Symbiodiniaceae</taxon>
        <taxon>Symbiodinium</taxon>
    </lineage>
</organism>
<evidence type="ECO:0000313" key="2">
    <source>
        <dbReference type="Proteomes" id="UP000601435"/>
    </source>
</evidence>
<keyword evidence="2" id="KW-1185">Reference proteome</keyword>
<evidence type="ECO:0000313" key="1">
    <source>
        <dbReference type="EMBL" id="CAE7391520.1"/>
    </source>
</evidence>
<feature type="non-terminal residue" evidence="1">
    <location>
        <position position="60"/>
    </location>
</feature>
<reference evidence="1" key="1">
    <citation type="submission" date="2021-02" db="EMBL/GenBank/DDBJ databases">
        <authorList>
            <person name="Dougan E. K."/>
            <person name="Rhodes N."/>
            <person name="Thang M."/>
            <person name="Chan C."/>
        </authorList>
    </citation>
    <scope>NUCLEOTIDE SEQUENCE</scope>
</reference>
<dbReference type="EMBL" id="CAJNJA010016965">
    <property type="protein sequence ID" value="CAE7391520.1"/>
    <property type="molecule type" value="Genomic_DNA"/>
</dbReference>
<feature type="non-terminal residue" evidence="1">
    <location>
        <position position="1"/>
    </location>
</feature>
<comment type="caution">
    <text evidence="1">The sequence shown here is derived from an EMBL/GenBank/DDBJ whole genome shotgun (WGS) entry which is preliminary data.</text>
</comment>
<protein>
    <submittedName>
        <fullName evidence="1">ANKRD17 protein</fullName>
    </submittedName>
</protein>
<name>A0A812QKE4_9DINO</name>
<dbReference type="Proteomes" id="UP000601435">
    <property type="component" value="Unassembled WGS sequence"/>
</dbReference>